<dbReference type="Proteomes" id="UP000252107">
    <property type="component" value="Unassembled WGS sequence"/>
</dbReference>
<proteinExistence type="predicted"/>
<evidence type="ECO:0000256" key="2">
    <source>
        <dbReference type="SAM" id="Phobius"/>
    </source>
</evidence>
<keyword evidence="4" id="KW-1185">Reference proteome</keyword>
<feature type="transmembrane region" description="Helical" evidence="2">
    <location>
        <begin position="42"/>
        <end position="69"/>
    </location>
</feature>
<keyword evidence="2" id="KW-0812">Transmembrane</keyword>
<feature type="coiled-coil region" evidence="1">
    <location>
        <begin position="478"/>
        <end position="505"/>
    </location>
</feature>
<keyword evidence="2" id="KW-0472">Membrane</keyword>
<organism evidence="3 4">
    <name type="scientific">Nostoc minutum NIES-26</name>
    <dbReference type="NCBI Taxonomy" id="1844469"/>
    <lineage>
        <taxon>Bacteria</taxon>
        <taxon>Bacillati</taxon>
        <taxon>Cyanobacteriota</taxon>
        <taxon>Cyanophyceae</taxon>
        <taxon>Nostocales</taxon>
        <taxon>Nostocaceae</taxon>
        <taxon>Nostoc</taxon>
    </lineage>
</organism>
<name>A0A367QE38_9NOSO</name>
<dbReference type="AlphaFoldDB" id="A0A367QE38"/>
<protein>
    <submittedName>
        <fullName evidence="3">Uncharacterized protein</fullName>
    </submittedName>
</protein>
<sequence length="1055" mass="118641">MLQKFENIFLSLNLPFGIAPINQVPEVLTPEEGSLVFSSSKFLVALLAGTLMAFAFQFLLTNFSVAVGISSWGSDSYPDNDSETWGGTVRKIEAKVGSWALVTATIALFSACFLAVKLTVIESAVLGAIIGIVIWSTYFSLVVWLGSSAAGSLISSIISTTTSGLQSLMGVATSGIGASTTRQQIVSTAEDVTAAVRRELTSGFTPDSISNTLQSSLASLPTPQLNLDEIRHQFDKILSDVDLQAIADNNLLQNINRQTFVDLVSNRTNLSKDDINKIADQLEDAWKGVVSRQNPTERVINLLKSATPEELNSENLGEWLQQLVGTRKNGNGSNGVMKQAIQYGVSAAVPLVLDRVNVSDIDVGKITNQLQKLKENVRDIDVEKITHELQKFADKTSEKISQRLPQPTSNTIKADVEDYILNSLPWHFNRITIRDEFQEVIYDPNADPASIEQELQELNQEYFVNLLTQRGDISEVLVKEISQQMETIRQEVLELVQQAQAQEKSQDFRIRIENYLRATGKEQLNPEAIQQDFAKLLEEQEASFEDLQAGFSQIDRETFVQVLQQRQDISEEEANNIIGQLESTRDRVLNRARELQEQATTKANELRQRVEEYLRNTNKEELNPEDIKREFRVLLEDPQAGISLLRSRLSQFDRDTLVQLLSGRQDLSQEQVNQILDTLESVRDSLLQAPQAVAQRAREQYEQTTKALTEYLRSTNLEELNPEGIRQDLERLLVDPREGATALRVDAKRLVARHRLSHVDRETLVKLLSQRGDLSEEQVNQIIDRVQEAIRSIVRAPQRLVNRTAARVADFEANLENYLRHTNKEELNPEGIKRDLQLLVQDPRLGIGNLGDRVSKIDRSTLVSLLSQREDISEEEANQIADRIESVRDSIVQQFQQIQQRLQSAIDGIFGRIRDYLNSLERPELNYEGIKQDFAKLFDDPQAGFEALRDRLSEFDRDTLVAVLSSREDISQEDANRIINQIEAARDSVLQRTERIQQEAQKRLKAIREQAKKQAEETKRTVARAAWWLFGTALTSLVASAIAGALAVTGIALPG</sequence>
<evidence type="ECO:0000256" key="1">
    <source>
        <dbReference type="SAM" id="Coils"/>
    </source>
</evidence>
<evidence type="ECO:0000313" key="4">
    <source>
        <dbReference type="Proteomes" id="UP000252107"/>
    </source>
</evidence>
<dbReference type="EMBL" id="LXQD01000328">
    <property type="protein sequence ID" value="RCJ22001.1"/>
    <property type="molecule type" value="Genomic_DNA"/>
</dbReference>
<evidence type="ECO:0000313" key="3">
    <source>
        <dbReference type="EMBL" id="RCJ22001.1"/>
    </source>
</evidence>
<reference evidence="3" key="1">
    <citation type="submission" date="2016-04" db="EMBL/GenBank/DDBJ databases">
        <authorList>
            <person name="Tabuchi Yagui T.R."/>
        </authorList>
    </citation>
    <scope>NUCLEOTIDE SEQUENCE [LARGE SCALE GENOMIC DNA]</scope>
    <source>
        <strain evidence="3">NIES-26</strain>
    </source>
</reference>
<comment type="caution">
    <text evidence="3">The sequence shown here is derived from an EMBL/GenBank/DDBJ whole genome shotgun (WGS) entry which is preliminary data.</text>
</comment>
<feature type="transmembrane region" description="Helical" evidence="2">
    <location>
        <begin position="1027"/>
        <end position="1053"/>
    </location>
</feature>
<feature type="coiled-coil region" evidence="1">
    <location>
        <begin position="979"/>
        <end position="1021"/>
    </location>
</feature>
<keyword evidence="1" id="KW-0175">Coiled coil</keyword>
<feature type="coiled-coil region" evidence="1">
    <location>
        <begin position="578"/>
        <end position="623"/>
    </location>
</feature>
<feature type="transmembrane region" description="Helical" evidence="2">
    <location>
        <begin position="96"/>
        <end position="116"/>
    </location>
</feature>
<keyword evidence="2" id="KW-1133">Transmembrane helix</keyword>
<accession>A0A367QE38</accession>
<feature type="transmembrane region" description="Helical" evidence="2">
    <location>
        <begin position="123"/>
        <end position="146"/>
    </location>
</feature>
<gene>
    <name evidence="3" type="ORF">A6770_05090</name>
</gene>